<proteinExistence type="predicted"/>
<dbReference type="EMBL" id="PYVU01000079">
    <property type="protein sequence ID" value="PTB95893.1"/>
    <property type="molecule type" value="Genomic_DNA"/>
</dbReference>
<evidence type="ECO:0000256" key="1">
    <source>
        <dbReference type="SAM" id="SignalP"/>
    </source>
</evidence>
<accession>A0A2T4DPZ9</accession>
<comment type="caution">
    <text evidence="2">The sequence shown here is derived from an EMBL/GenBank/DDBJ whole genome shotgun (WGS) entry which is preliminary data.</text>
</comment>
<dbReference type="Proteomes" id="UP000240608">
    <property type="component" value="Unassembled WGS sequence"/>
</dbReference>
<evidence type="ECO:0000313" key="2">
    <source>
        <dbReference type="EMBL" id="PTB95893.1"/>
    </source>
</evidence>
<evidence type="ECO:0008006" key="4">
    <source>
        <dbReference type="Google" id="ProtNLM"/>
    </source>
</evidence>
<organism evidence="2 3">
    <name type="scientific">Marivirga lumbricoides</name>
    <dbReference type="NCBI Taxonomy" id="1046115"/>
    <lineage>
        <taxon>Bacteria</taxon>
        <taxon>Pseudomonadati</taxon>
        <taxon>Bacteroidota</taxon>
        <taxon>Cytophagia</taxon>
        <taxon>Cytophagales</taxon>
        <taxon>Marivirgaceae</taxon>
        <taxon>Marivirga</taxon>
    </lineage>
</organism>
<dbReference type="AlphaFoldDB" id="A0A2T4DPZ9"/>
<feature type="chain" id="PRO_5015495246" description="Outer membrane protein beta-barrel domain-containing protein" evidence="1">
    <location>
        <begin position="25"/>
        <end position="490"/>
    </location>
</feature>
<feature type="signal peptide" evidence="1">
    <location>
        <begin position="1"/>
        <end position="24"/>
    </location>
</feature>
<dbReference type="PROSITE" id="PS51257">
    <property type="entry name" value="PROKAR_LIPOPROTEIN"/>
    <property type="match status" value="1"/>
</dbReference>
<evidence type="ECO:0000313" key="3">
    <source>
        <dbReference type="Proteomes" id="UP000240608"/>
    </source>
</evidence>
<name>A0A2T4DPZ9_9BACT</name>
<reference evidence="2 3" key="1">
    <citation type="submission" date="2018-03" db="EMBL/GenBank/DDBJ databases">
        <title>Cross-interface Injection: A General Nanoliter Liquid Handling Method Applied to Single Cells Genome Amplification Automated Nanoliter Liquid Handling Applied to Single Cell Multiple Displacement Amplification.</title>
        <authorList>
            <person name="Yun J."/>
            <person name="Xu P."/>
            <person name="Xu J."/>
            <person name="Dai X."/>
            <person name="Wang Y."/>
            <person name="Zheng X."/>
            <person name="Cao C."/>
            <person name="Yi Q."/>
            <person name="Zhu Y."/>
            <person name="Wang L."/>
            <person name="Dong Z."/>
            <person name="Huang Y."/>
            <person name="Huang L."/>
            <person name="Du W."/>
        </authorList>
    </citation>
    <scope>NUCLEOTIDE SEQUENCE [LARGE SCALE GENOMIC DNA]</scope>
    <source>
        <strain evidence="2 3">Z-D1-2</strain>
    </source>
</reference>
<gene>
    <name evidence="2" type="ORF">C9994_09785</name>
</gene>
<protein>
    <recommendedName>
        <fullName evidence="4">Outer membrane protein beta-barrel domain-containing protein</fullName>
    </recommendedName>
</protein>
<keyword evidence="1" id="KW-0732">Signal</keyword>
<sequence length="490" mass="55818">MKNSTIYILAVISLLAAGCSISKAQTNKVKEVKLDFEKMETDIISVDNIGELKEGDFYRLVINNINLNRYKVSVGVRDSIITKSISAPSYSNLQLDALSGLVQSVGAVISKSEKFSNRNELPSNWIASNNLPTTKMQHRFADAMKTSEETDRDDEYSKILNQLINYKDSLIKFSSKLKNFNQDIDHLKTISFMNRLYLLDYIDLKNPIENQNFVEQSANIRTDLKKTSDDLLQYQLKYYEFEKENIDRLSKDDFIGLNKVVKEAIVILLESESKVMDAISPKEIENMLNKFVYLNKEKQSTYKSIPFQFNGDRSIVNYHITPRKEEFNLQSYSGQLVFPNRQPKFVSVGLSFYFSTLHDEAYSLQGALENDTTFRYRFVDEGTSKYEMGIASLIRVGNKPDSREDIFTHLSFGPGVSLTNKVRPRFLLGGGFSKGVKHMIALDFGGVIGPVDRKSNAINLQELYLEPPNQATISDLKIGFFASIGYHFNF</sequence>